<evidence type="ECO:0000259" key="6">
    <source>
        <dbReference type="Pfam" id="PF04542"/>
    </source>
</evidence>
<feature type="domain" description="RNA polymerase sigma factor 70 region 4 type 2" evidence="7">
    <location>
        <begin position="122"/>
        <end position="174"/>
    </location>
</feature>
<comment type="caution">
    <text evidence="8">The sequence shown here is derived from an EMBL/GenBank/DDBJ whole genome shotgun (WGS) entry which is preliminary data.</text>
</comment>
<dbReference type="Pfam" id="PF04542">
    <property type="entry name" value="Sigma70_r2"/>
    <property type="match status" value="1"/>
</dbReference>
<accession>A0A7Y6M0D4</accession>
<dbReference type="InterPro" id="IPR013325">
    <property type="entry name" value="RNA_pol_sigma_r2"/>
</dbReference>
<dbReference type="AlphaFoldDB" id="A0A7Y6M0D4"/>
<dbReference type="EMBL" id="JABWGN010000001">
    <property type="protein sequence ID" value="NUW30408.1"/>
    <property type="molecule type" value="Genomic_DNA"/>
</dbReference>
<dbReference type="Gene3D" id="1.10.10.10">
    <property type="entry name" value="Winged helix-like DNA-binding domain superfamily/Winged helix DNA-binding domain"/>
    <property type="match status" value="1"/>
</dbReference>
<dbReference type="NCBIfam" id="TIGR02937">
    <property type="entry name" value="sigma70-ECF"/>
    <property type="match status" value="1"/>
</dbReference>
<dbReference type="InterPro" id="IPR039425">
    <property type="entry name" value="RNA_pol_sigma-70-like"/>
</dbReference>
<name>A0A7Y6M0D4_9ACTN</name>
<dbReference type="GO" id="GO:0003677">
    <property type="term" value="F:DNA binding"/>
    <property type="evidence" value="ECO:0007669"/>
    <property type="project" value="UniProtKB-KW"/>
</dbReference>
<evidence type="ECO:0000256" key="5">
    <source>
        <dbReference type="ARBA" id="ARBA00023163"/>
    </source>
</evidence>
<evidence type="ECO:0000256" key="3">
    <source>
        <dbReference type="ARBA" id="ARBA00023082"/>
    </source>
</evidence>
<evidence type="ECO:0000256" key="2">
    <source>
        <dbReference type="ARBA" id="ARBA00023015"/>
    </source>
</evidence>
<dbReference type="PANTHER" id="PTHR43133:SF8">
    <property type="entry name" value="RNA POLYMERASE SIGMA FACTOR HI_1459-RELATED"/>
    <property type="match status" value="1"/>
</dbReference>
<protein>
    <submittedName>
        <fullName evidence="8">Sigma-70 family RNA polymerase sigma factor</fullName>
    </submittedName>
</protein>
<evidence type="ECO:0000256" key="4">
    <source>
        <dbReference type="ARBA" id="ARBA00023125"/>
    </source>
</evidence>
<dbReference type="PANTHER" id="PTHR43133">
    <property type="entry name" value="RNA POLYMERASE ECF-TYPE SIGMA FACTO"/>
    <property type="match status" value="1"/>
</dbReference>
<evidence type="ECO:0000313" key="8">
    <source>
        <dbReference type="EMBL" id="NUW30408.1"/>
    </source>
</evidence>
<dbReference type="SUPFAM" id="SSF88659">
    <property type="entry name" value="Sigma3 and sigma4 domains of RNA polymerase sigma factors"/>
    <property type="match status" value="1"/>
</dbReference>
<keyword evidence="9" id="KW-1185">Reference proteome</keyword>
<keyword evidence="5" id="KW-0804">Transcription</keyword>
<evidence type="ECO:0000259" key="7">
    <source>
        <dbReference type="Pfam" id="PF08281"/>
    </source>
</evidence>
<dbReference type="CDD" id="cd06171">
    <property type="entry name" value="Sigma70_r4"/>
    <property type="match status" value="1"/>
</dbReference>
<feature type="domain" description="RNA polymerase sigma-70 region 2" evidence="6">
    <location>
        <begin position="21"/>
        <end position="84"/>
    </location>
</feature>
<dbReference type="InterPro" id="IPR013324">
    <property type="entry name" value="RNA_pol_sigma_r3/r4-like"/>
</dbReference>
<dbReference type="GO" id="GO:0006352">
    <property type="term" value="P:DNA-templated transcription initiation"/>
    <property type="evidence" value="ECO:0007669"/>
    <property type="project" value="InterPro"/>
</dbReference>
<proteinExistence type="inferred from homology"/>
<keyword evidence="3" id="KW-0731">Sigma factor</keyword>
<dbReference type="InterPro" id="IPR036388">
    <property type="entry name" value="WH-like_DNA-bd_sf"/>
</dbReference>
<dbReference type="SUPFAM" id="SSF88946">
    <property type="entry name" value="Sigma2 domain of RNA polymerase sigma factors"/>
    <property type="match status" value="1"/>
</dbReference>
<evidence type="ECO:0000313" key="9">
    <source>
        <dbReference type="Proteomes" id="UP000586042"/>
    </source>
</evidence>
<dbReference type="InterPro" id="IPR014284">
    <property type="entry name" value="RNA_pol_sigma-70_dom"/>
</dbReference>
<sequence length="185" mass="20771">MTDELLVVRAQLGDRAALAELVTRWHGPVWTYARRMLDAGRADDVAQEIWLAVVRGLPRLREPGRFAPWLFTIARRSVADRLRGEYAGAWEELPADDPAAGDRPALGDPAVGDEAEAVVDRAELVDALSALPVPEREILVLFYLEDLSVEDCAQVCRVPVGTVKSRLHRARRMLREHLEERGYRP</sequence>
<comment type="similarity">
    <text evidence="1">Belongs to the sigma-70 factor family. ECF subfamily.</text>
</comment>
<dbReference type="InterPro" id="IPR013249">
    <property type="entry name" value="RNA_pol_sigma70_r4_t2"/>
</dbReference>
<keyword evidence="4" id="KW-0238">DNA-binding</keyword>
<evidence type="ECO:0000256" key="1">
    <source>
        <dbReference type="ARBA" id="ARBA00010641"/>
    </source>
</evidence>
<dbReference type="Pfam" id="PF08281">
    <property type="entry name" value="Sigma70_r4_2"/>
    <property type="match status" value="1"/>
</dbReference>
<dbReference type="InterPro" id="IPR007627">
    <property type="entry name" value="RNA_pol_sigma70_r2"/>
</dbReference>
<keyword evidence="2" id="KW-0805">Transcription regulation</keyword>
<dbReference type="Proteomes" id="UP000586042">
    <property type="component" value="Unassembled WGS sequence"/>
</dbReference>
<dbReference type="GO" id="GO:0016987">
    <property type="term" value="F:sigma factor activity"/>
    <property type="evidence" value="ECO:0007669"/>
    <property type="project" value="UniProtKB-KW"/>
</dbReference>
<dbReference type="Gene3D" id="1.10.1740.10">
    <property type="match status" value="1"/>
</dbReference>
<reference evidence="8 9" key="1">
    <citation type="submission" date="2020-06" db="EMBL/GenBank/DDBJ databases">
        <title>Nonomuraea sp. SMC257, a novel actinomycete isolated from soil.</title>
        <authorList>
            <person name="Chanama M."/>
        </authorList>
    </citation>
    <scope>NUCLEOTIDE SEQUENCE [LARGE SCALE GENOMIC DNA]</scope>
    <source>
        <strain evidence="8 9">SMC257</strain>
    </source>
</reference>
<dbReference type="RefSeq" id="WP_175587841.1">
    <property type="nucleotide sequence ID" value="NZ_JABWGN010000001.1"/>
</dbReference>
<gene>
    <name evidence="8" type="ORF">HTZ77_03060</name>
</gene>
<organism evidence="8 9">
    <name type="scientific">Nonomuraea montanisoli</name>
    <dbReference type="NCBI Taxonomy" id="2741721"/>
    <lineage>
        <taxon>Bacteria</taxon>
        <taxon>Bacillati</taxon>
        <taxon>Actinomycetota</taxon>
        <taxon>Actinomycetes</taxon>
        <taxon>Streptosporangiales</taxon>
        <taxon>Streptosporangiaceae</taxon>
        <taxon>Nonomuraea</taxon>
    </lineage>
</organism>